<evidence type="ECO:0000256" key="10">
    <source>
        <dbReference type="ARBA" id="ARBA00022842"/>
    </source>
</evidence>
<evidence type="ECO:0000313" key="19">
    <source>
        <dbReference type="Proteomes" id="UP000027936"/>
    </source>
</evidence>
<dbReference type="SUPFAM" id="SSF52518">
    <property type="entry name" value="Thiamin diphosphate-binding fold (THDP-binding)"/>
    <property type="match status" value="2"/>
</dbReference>
<comment type="pathway">
    <text evidence="2 14">Amino-acid biosynthesis; L-valine biosynthesis; L-valine from pyruvate: step 1/4.</text>
</comment>
<dbReference type="GO" id="GO:0009099">
    <property type="term" value="P:L-valine biosynthetic process"/>
    <property type="evidence" value="ECO:0007669"/>
    <property type="project" value="UniProtKB-UniPathway"/>
</dbReference>
<dbReference type="UniPathway" id="UPA00049">
    <property type="reaction ID" value="UER00059"/>
</dbReference>
<evidence type="ECO:0000313" key="18">
    <source>
        <dbReference type="EMBL" id="KEF37087.1"/>
    </source>
</evidence>
<dbReference type="GO" id="GO:0030976">
    <property type="term" value="F:thiamine pyrophosphate binding"/>
    <property type="evidence" value="ECO:0007669"/>
    <property type="project" value="UniProtKB-UniRule"/>
</dbReference>
<keyword evidence="11 14" id="KW-0786">Thiamine pyrophosphate</keyword>
<feature type="domain" description="Thiamine pyrophosphate enzyme TPP-binding" evidence="16">
    <location>
        <begin position="394"/>
        <end position="541"/>
    </location>
</feature>
<keyword evidence="10 14" id="KW-0460">Magnesium</keyword>
<dbReference type="FunFam" id="3.40.50.1220:FF:000008">
    <property type="entry name" value="Acetolactate synthase"/>
    <property type="match status" value="1"/>
</dbReference>
<dbReference type="PANTHER" id="PTHR18968:SF13">
    <property type="entry name" value="ACETOLACTATE SYNTHASE CATALYTIC SUBUNIT, MITOCHONDRIAL"/>
    <property type="match status" value="1"/>
</dbReference>
<dbReference type="GO" id="GO:0005948">
    <property type="term" value="C:acetolactate synthase complex"/>
    <property type="evidence" value="ECO:0007669"/>
    <property type="project" value="TreeGrafter"/>
</dbReference>
<comment type="cofactor">
    <cofactor evidence="14">
        <name>thiamine diphosphate</name>
        <dbReference type="ChEBI" id="CHEBI:58937"/>
    </cofactor>
    <text evidence="14">Binds 1 thiamine pyrophosphate per subunit.</text>
</comment>
<dbReference type="PATRIC" id="fig|1348973.3.peg.3556"/>
<organism evidence="18 19">
    <name type="scientific">Schinkia azotoformans MEV2011</name>
    <dbReference type="NCBI Taxonomy" id="1348973"/>
    <lineage>
        <taxon>Bacteria</taxon>
        <taxon>Bacillati</taxon>
        <taxon>Bacillota</taxon>
        <taxon>Bacilli</taxon>
        <taxon>Bacillales</taxon>
        <taxon>Bacillaceae</taxon>
        <taxon>Calidifontibacillus/Schinkia group</taxon>
        <taxon>Schinkia</taxon>
    </lineage>
</organism>
<dbReference type="CDD" id="cd07035">
    <property type="entry name" value="TPP_PYR_POX_like"/>
    <property type="match status" value="1"/>
</dbReference>
<dbReference type="InterPro" id="IPR012000">
    <property type="entry name" value="Thiamin_PyroP_enz_cen_dom"/>
</dbReference>
<dbReference type="PANTHER" id="PTHR18968">
    <property type="entry name" value="THIAMINE PYROPHOSPHATE ENZYMES"/>
    <property type="match status" value="1"/>
</dbReference>
<feature type="domain" description="Thiamine pyrophosphate enzyme N-terminal TPP-binding" evidence="17">
    <location>
        <begin position="9"/>
        <end position="123"/>
    </location>
</feature>
<feature type="domain" description="Thiamine pyrophosphate enzyme central" evidence="15">
    <location>
        <begin position="200"/>
        <end position="335"/>
    </location>
</feature>
<dbReference type="AlphaFoldDB" id="A0A072NIM3"/>
<gene>
    <name evidence="18" type="ORF">M670_03679</name>
</gene>
<evidence type="ECO:0000256" key="14">
    <source>
        <dbReference type="RuleBase" id="RU003591"/>
    </source>
</evidence>
<dbReference type="NCBIfam" id="TIGR00118">
    <property type="entry name" value="acolac_lg"/>
    <property type="match status" value="1"/>
</dbReference>
<name>A0A072NIM3_SCHAZ</name>
<evidence type="ECO:0000256" key="3">
    <source>
        <dbReference type="ARBA" id="ARBA00007812"/>
    </source>
</evidence>
<accession>A0A072NIM3</accession>
<dbReference type="InterPro" id="IPR029035">
    <property type="entry name" value="DHS-like_NAD/FAD-binding_dom"/>
</dbReference>
<dbReference type="Pfam" id="PF02775">
    <property type="entry name" value="TPP_enzyme_C"/>
    <property type="match status" value="1"/>
</dbReference>
<evidence type="ECO:0000256" key="7">
    <source>
        <dbReference type="ARBA" id="ARBA00022679"/>
    </source>
</evidence>
<comment type="cofactor">
    <cofactor evidence="14">
        <name>Mg(2+)</name>
        <dbReference type="ChEBI" id="CHEBI:18420"/>
    </cofactor>
    <text evidence="14">Binds 1 Mg(2+) ion per subunit.</text>
</comment>
<comment type="similarity">
    <text evidence="3 14">Belongs to the TPP enzyme family.</text>
</comment>
<keyword evidence="9" id="KW-0274">FAD</keyword>
<dbReference type="EMBL" id="JJRY01000018">
    <property type="protein sequence ID" value="KEF37087.1"/>
    <property type="molecule type" value="Genomic_DNA"/>
</dbReference>
<dbReference type="FunFam" id="3.40.50.970:FF:000016">
    <property type="entry name" value="Acetolactate synthase"/>
    <property type="match status" value="1"/>
</dbReference>
<protein>
    <recommendedName>
        <fullName evidence="4 14">Acetolactate synthase</fullName>
        <ecNumber evidence="4 14">2.2.1.6</ecNumber>
    </recommendedName>
</protein>
<keyword evidence="7 14" id="KW-0808">Transferase</keyword>
<dbReference type="CDD" id="cd02015">
    <property type="entry name" value="TPP_AHAS"/>
    <property type="match status" value="1"/>
</dbReference>
<evidence type="ECO:0000256" key="4">
    <source>
        <dbReference type="ARBA" id="ARBA00013145"/>
    </source>
</evidence>
<dbReference type="Gene3D" id="3.40.50.970">
    <property type="match status" value="2"/>
</dbReference>
<dbReference type="Pfam" id="PF00205">
    <property type="entry name" value="TPP_enzyme_M"/>
    <property type="match status" value="1"/>
</dbReference>
<keyword evidence="8 14" id="KW-0479">Metal-binding</keyword>
<dbReference type="GO" id="GO:0000287">
    <property type="term" value="F:magnesium ion binding"/>
    <property type="evidence" value="ECO:0007669"/>
    <property type="project" value="UniProtKB-UniRule"/>
</dbReference>
<keyword evidence="5 14" id="KW-0028">Amino-acid biosynthesis</keyword>
<evidence type="ECO:0000256" key="9">
    <source>
        <dbReference type="ARBA" id="ARBA00022827"/>
    </source>
</evidence>
<proteinExistence type="inferred from homology"/>
<evidence type="ECO:0000256" key="2">
    <source>
        <dbReference type="ARBA" id="ARBA00005025"/>
    </source>
</evidence>
<dbReference type="Gene3D" id="3.40.50.1220">
    <property type="entry name" value="TPP-binding domain"/>
    <property type="match status" value="1"/>
</dbReference>
<dbReference type="InterPro" id="IPR039368">
    <property type="entry name" value="AHAS_TPP"/>
</dbReference>
<evidence type="ECO:0000256" key="12">
    <source>
        <dbReference type="ARBA" id="ARBA00023304"/>
    </source>
</evidence>
<dbReference type="SUPFAM" id="SSF52467">
    <property type="entry name" value="DHS-like NAD/FAD-binding domain"/>
    <property type="match status" value="1"/>
</dbReference>
<evidence type="ECO:0000256" key="13">
    <source>
        <dbReference type="ARBA" id="ARBA00048670"/>
    </source>
</evidence>
<evidence type="ECO:0000259" key="16">
    <source>
        <dbReference type="Pfam" id="PF02775"/>
    </source>
</evidence>
<evidence type="ECO:0000256" key="6">
    <source>
        <dbReference type="ARBA" id="ARBA00022630"/>
    </source>
</evidence>
<evidence type="ECO:0000259" key="17">
    <source>
        <dbReference type="Pfam" id="PF02776"/>
    </source>
</evidence>
<dbReference type="InterPro" id="IPR029061">
    <property type="entry name" value="THDP-binding"/>
</dbReference>
<dbReference type="RefSeq" id="WP_035197252.1">
    <property type="nucleotide sequence ID" value="NZ_JJRY01000018.1"/>
</dbReference>
<sequence length="566" mass="61359">MYFTKQGFTGASLLLKSIAQQGGHKLFGCHGEVLLPVFDKLDENKDISFILMKHEQAAVHAADGYGRACGKAGFALIGAGPGVTNAVTGIATAFSDSVPMVVIVCQIESEKIGKDSFQEVDVSGLTIPITKHYIRVWNLEKLPGAIEKAKVISEGGRPGPVVIEVPANLLMASTENISYDLTPTVVEQKKTEKAVSKNAIKYVLQALSESKKPIILVGGGVVISDASALLTEFVEKTKIPVVSTLMGIGSFDSKHSLHLGMLGMHGTFASNKAVHNCDLLLCLGVRFSDRVTGKMSHFSPKSLKIQVDVDPSEINKIVPIDIPIVADINAFLSELNQLINEKEITENCAEWVAEVTNFKRTVPRFDKVNSVLKPQEVLQLVDQYSDVDSIVVTDVGQHQIFTAHNYKFTKPRTFLSSGGLGTMGYGFPAAIGAAVANSAHPIICVTGDGSFQMNLQELSTAAFYKLPIKIIVLNNGYLGMVRQWQELFYDRRYSSVKISSPDFAKLAEAYGVPGFKAKNAEEAQGIIKKAFEHEGPALLEFDIVEEENVYPMVPPGAGNDEVILSR</sequence>
<evidence type="ECO:0000259" key="15">
    <source>
        <dbReference type="Pfam" id="PF00205"/>
    </source>
</evidence>
<comment type="pathway">
    <text evidence="1 14">Amino-acid biosynthesis; L-isoleucine biosynthesis; L-isoleucine from 2-oxobutanoate: step 1/4.</text>
</comment>
<dbReference type="UniPathway" id="UPA00047">
    <property type="reaction ID" value="UER00055"/>
</dbReference>
<dbReference type="GO" id="GO:0003984">
    <property type="term" value="F:acetolactate synthase activity"/>
    <property type="evidence" value="ECO:0007669"/>
    <property type="project" value="UniProtKB-EC"/>
</dbReference>
<keyword evidence="6" id="KW-0285">Flavoprotein</keyword>
<keyword evidence="12 14" id="KW-0100">Branched-chain amino acid biosynthesis</keyword>
<evidence type="ECO:0000256" key="8">
    <source>
        <dbReference type="ARBA" id="ARBA00022723"/>
    </source>
</evidence>
<dbReference type="GO" id="GO:0050660">
    <property type="term" value="F:flavin adenine dinucleotide binding"/>
    <property type="evidence" value="ECO:0007669"/>
    <property type="project" value="InterPro"/>
</dbReference>
<dbReference type="InterPro" id="IPR045229">
    <property type="entry name" value="TPP_enz"/>
</dbReference>
<dbReference type="Proteomes" id="UP000027936">
    <property type="component" value="Unassembled WGS sequence"/>
</dbReference>
<dbReference type="OrthoDB" id="4494979at2"/>
<comment type="catalytic activity">
    <reaction evidence="13 14">
        <text>2 pyruvate + H(+) = (2S)-2-acetolactate + CO2</text>
        <dbReference type="Rhea" id="RHEA:25249"/>
        <dbReference type="ChEBI" id="CHEBI:15361"/>
        <dbReference type="ChEBI" id="CHEBI:15378"/>
        <dbReference type="ChEBI" id="CHEBI:16526"/>
        <dbReference type="ChEBI" id="CHEBI:58476"/>
        <dbReference type="EC" id="2.2.1.6"/>
    </reaction>
</comment>
<comment type="caution">
    <text evidence="18">The sequence shown here is derived from an EMBL/GenBank/DDBJ whole genome shotgun (WGS) entry which is preliminary data.</text>
</comment>
<dbReference type="InterPro" id="IPR012846">
    <property type="entry name" value="Acetolactate_synth_lsu"/>
</dbReference>
<dbReference type="InterPro" id="IPR011766">
    <property type="entry name" value="TPP_enzyme_TPP-bd"/>
</dbReference>
<reference evidence="18 19" key="1">
    <citation type="submission" date="2014-04" db="EMBL/GenBank/DDBJ databases">
        <title>Draft genome sequence of Bacillus azotoformans MEV2011, a (co-) denitrifying strain unable to grow in the presence of oxygen.</title>
        <authorList>
            <person name="Nielsen M."/>
            <person name="Schreiber L."/>
            <person name="Finster K."/>
            <person name="Schramm A."/>
        </authorList>
    </citation>
    <scope>NUCLEOTIDE SEQUENCE [LARGE SCALE GENOMIC DNA]</scope>
    <source>
        <strain evidence="18 19">MEV2011</strain>
    </source>
</reference>
<dbReference type="EC" id="2.2.1.6" evidence="4 14"/>
<dbReference type="FunFam" id="3.40.50.970:FF:000007">
    <property type="entry name" value="Acetolactate synthase"/>
    <property type="match status" value="1"/>
</dbReference>
<evidence type="ECO:0000256" key="1">
    <source>
        <dbReference type="ARBA" id="ARBA00004974"/>
    </source>
</evidence>
<dbReference type="InterPro" id="IPR012001">
    <property type="entry name" value="Thiamin_PyroP_enz_TPP-bd_dom"/>
</dbReference>
<evidence type="ECO:0000256" key="11">
    <source>
        <dbReference type="ARBA" id="ARBA00023052"/>
    </source>
</evidence>
<evidence type="ECO:0000256" key="5">
    <source>
        <dbReference type="ARBA" id="ARBA00022605"/>
    </source>
</evidence>
<dbReference type="GO" id="GO:0009097">
    <property type="term" value="P:isoleucine biosynthetic process"/>
    <property type="evidence" value="ECO:0007669"/>
    <property type="project" value="UniProtKB-UniPathway"/>
</dbReference>
<dbReference type="Pfam" id="PF02776">
    <property type="entry name" value="TPP_enzyme_N"/>
    <property type="match status" value="1"/>
</dbReference>